<feature type="region of interest" description="Disordered" evidence="5">
    <location>
        <begin position="234"/>
        <end position="255"/>
    </location>
</feature>
<reference evidence="7 8" key="1">
    <citation type="submission" date="2024-09" db="EMBL/GenBank/DDBJ databases">
        <title>A chromosome-level genome assembly of Gray's grenadier anchovy, Coilia grayii.</title>
        <authorList>
            <person name="Fu Z."/>
        </authorList>
    </citation>
    <scope>NUCLEOTIDE SEQUENCE [LARGE SCALE GENOMIC DNA]</scope>
    <source>
        <strain evidence="7">G4</strain>
        <tissue evidence="7">Muscle</tissue>
    </source>
</reference>
<evidence type="ECO:0000256" key="5">
    <source>
        <dbReference type="SAM" id="MobiDB-lite"/>
    </source>
</evidence>
<gene>
    <name evidence="7" type="ORF">ACEWY4_002785</name>
</gene>
<proteinExistence type="predicted"/>
<keyword evidence="3 6" id="KW-1133">Transmembrane helix</keyword>
<feature type="transmembrane region" description="Helical" evidence="6">
    <location>
        <begin position="70"/>
        <end position="93"/>
    </location>
</feature>
<keyword evidence="4 6" id="KW-0472">Membrane</keyword>
<feature type="region of interest" description="Disordered" evidence="5">
    <location>
        <begin position="1"/>
        <end position="36"/>
    </location>
</feature>
<dbReference type="InterPro" id="IPR028068">
    <property type="entry name" value="PIRT"/>
</dbReference>
<evidence type="ECO:0000256" key="6">
    <source>
        <dbReference type="SAM" id="Phobius"/>
    </source>
</evidence>
<dbReference type="AlphaFoldDB" id="A0ABD1KPF0"/>
<feature type="transmembrane region" description="Helical" evidence="6">
    <location>
        <begin position="100"/>
        <end position="122"/>
    </location>
</feature>
<evidence type="ECO:0000256" key="4">
    <source>
        <dbReference type="ARBA" id="ARBA00023136"/>
    </source>
</evidence>
<dbReference type="Proteomes" id="UP001591681">
    <property type="component" value="Unassembled WGS sequence"/>
</dbReference>
<sequence>MTEKTETPKEPKEPTTPLAPEAISMGERSHTQSRDHLTLRTESTVFSLAHTESLWTTTSPPTAWEFYRHAILLMSTGGSVLLAGCVLTGLHFARFTSDKYLGTALLSIGLVVFAVGVVLIPVTRETKQNNINRIYSHYKPPQMNLLALWIMWYVGNIKVSTEVSRRDSLLSQKHSFKQLARKLTERLSKSHKVDGNDVFVSPGKDDLKKKAHTPDHKASRVTWGKSTCYVNKGYDDGNESVSSKNSKDESETGLKMLQQGNIERLL</sequence>
<dbReference type="EMBL" id="JBHFQA010000003">
    <property type="protein sequence ID" value="KAL2101024.1"/>
    <property type="molecule type" value="Genomic_DNA"/>
</dbReference>
<dbReference type="PANTHER" id="PTHR16100:SF4">
    <property type="entry name" value="PHOSPHOINOSITIDE-INTERACTING PROTEIN"/>
    <property type="match status" value="1"/>
</dbReference>
<comment type="subcellular location">
    <subcellularLocation>
        <location evidence="1">Membrane</location>
        <topology evidence="1">Multi-pass membrane protein</topology>
    </subcellularLocation>
</comment>
<name>A0ABD1KPF0_9TELE</name>
<keyword evidence="8" id="KW-1185">Reference proteome</keyword>
<protein>
    <submittedName>
        <fullName evidence="7">Uncharacterized protein</fullName>
    </submittedName>
</protein>
<organism evidence="7 8">
    <name type="scientific">Coilia grayii</name>
    <name type="common">Gray's grenadier anchovy</name>
    <dbReference type="NCBI Taxonomy" id="363190"/>
    <lineage>
        <taxon>Eukaryota</taxon>
        <taxon>Metazoa</taxon>
        <taxon>Chordata</taxon>
        <taxon>Craniata</taxon>
        <taxon>Vertebrata</taxon>
        <taxon>Euteleostomi</taxon>
        <taxon>Actinopterygii</taxon>
        <taxon>Neopterygii</taxon>
        <taxon>Teleostei</taxon>
        <taxon>Clupei</taxon>
        <taxon>Clupeiformes</taxon>
        <taxon>Clupeoidei</taxon>
        <taxon>Engraulidae</taxon>
        <taxon>Coilinae</taxon>
        <taxon>Coilia</taxon>
    </lineage>
</organism>
<evidence type="ECO:0000313" key="7">
    <source>
        <dbReference type="EMBL" id="KAL2101024.1"/>
    </source>
</evidence>
<accession>A0ABD1KPF0</accession>
<feature type="compositionally biased region" description="Basic and acidic residues" evidence="5">
    <location>
        <begin position="1"/>
        <end position="13"/>
    </location>
</feature>
<evidence type="ECO:0000313" key="8">
    <source>
        <dbReference type="Proteomes" id="UP001591681"/>
    </source>
</evidence>
<evidence type="ECO:0000256" key="1">
    <source>
        <dbReference type="ARBA" id="ARBA00004141"/>
    </source>
</evidence>
<feature type="compositionally biased region" description="Basic and acidic residues" evidence="5">
    <location>
        <begin position="27"/>
        <end position="36"/>
    </location>
</feature>
<evidence type="ECO:0000256" key="3">
    <source>
        <dbReference type="ARBA" id="ARBA00022989"/>
    </source>
</evidence>
<evidence type="ECO:0000256" key="2">
    <source>
        <dbReference type="ARBA" id="ARBA00022692"/>
    </source>
</evidence>
<dbReference type="Pfam" id="PF15099">
    <property type="entry name" value="PIRT"/>
    <property type="match status" value="1"/>
</dbReference>
<keyword evidence="2 6" id="KW-0812">Transmembrane</keyword>
<dbReference type="PANTHER" id="PTHR16100">
    <property type="entry name" value="PHOSPHOINOSITIDE-INTERACTING PROTEIN FAMILY MEMBER"/>
    <property type="match status" value="1"/>
</dbReference>
<comment type="caution">
    <text evidence="7">The sequence shown here is derived from an EMBL/GenBank/DDBJ whole genome shotgun (WGS) entry which is preliminary data.</text>
</comment>
<dbReference type="GO" id="GO:0016020">
    <property type="term" value="C:membrane"/>
    <property type="evidence" value="ECO:0007669"/>
    <property type="project" value="UniProtKB-SubCell"/>
</dbReference>